<dbReference type="InterPro" id="IPR015410">
    <property type="entry name" value="DUF1985"/>
</dbReference>
<protein>
    <recommendedName>
        <fullName evidence="1">DUF1985 domain-containing protein</fullName>
    </recommendedName>
</protein>
<evidence type="ECO:0000259" key="1">
    <source>
        <dbReference type="Pfam" id="PF09331"/>
    </source>
</evidence>
<dbReference type="AlphaFoldDB" id="A0AAE0CM64"/>
<evidence type="ECO:0000313" key="3">
    <source>
        <dbReference type="Proteomes" id="UP001280121"/>
    </source>
</evidence>
<dbReference type="PANTHER" id="PTHR48449:SF1">
    <property type="entry name" value="DUF1985 DOMAIN-CONTAINING PROTEIN"/>
    <property type="match status" value="1"/>
</dbReference>
<sequence length="184" mass="21830">MVPCFVHFMTMDRWMNFSGGVINRLLLRELHHEGPTDEMRFLLGEPFVENDIHQRHFGGIEEVSFEKLRVVLTLGEFQEAYDTVKLYLIYMLNWILMRLDERFKIPVWQFRLVKNLDEFDAFPWGAHVYRHIICSFKHALDGRPEGFERRQQAKGTNVHTVETYNIYGLSHTLLVIASIDRCNI</sequence>
<proteinExistence type="predicted"/>
<dbReference type="PANTHER" id="PTHR48449">
    <property type="entry name" value="DUF1985 DOMAIN-CONTAINING PROTEIN"/>
    <property type="match status" value="1"/>
</dbReference>
<dbReference type="Pfam" id="PF09331">
    <property type="entry name" value="DUF1985"/>
    <property type="match status" value="1"/>
</dbReference>
<gene>
    <name evidence="2" type="ORF">Ddye_009359</name>
</gene>
<evidence type="ECO:0000313" key="2">
    <source>
        <dbReference type="EMBL" id="KAK2656307.1"/>
    </source>
</evidence>
<dbReference type="EMBL" id="JANJYI010000003">
    <property type="protein sequence ID" value="KAK2656307.1"/>
    <property type="molecule type" value="Genomic_DNA"/>
</dbReference>
<reference evidence="2" key="1">
    <citation type="journal article" date="2023" name="Plant J.">
        <title>Genome sequences and population genomics provide insights into the demographic history, inbreeding, and mutation load of two 'living fossil' tree species of Dipteronia.</title>
        <authorList>
            <person name="Feng Y."/>
            <person name="Comes H.P."/>
            <person name="Chen J."/>
            <person name="Zhu S."/>
            <person name="Lu R."/>
            <person name="Zhang X."/>
            <person name="Li P."/>
            <person name="Qiu J."/>
            <person name="Olsen K.M."/>
            <person name="Qiu Y."/>
        </authorList>
    </citation>
    <scope>NUCLEOTIDE SEQUENCE</scope>
    <source>
        <strain evidence="2">KIB01</strain>
    </source>
</reference>
<comment type="caution">
    <text evidence="2">The sequence shown here is derived from an EMBL/GenBank/DDBJ whole genome shotgun (WGS) entry which is preliminary data.</text>
</comment>
<dbReference type="Proteomes" id="UP001280121">
    <property type="component" value="Unassembled WGS sequence"/>
</dbReference>
<accession>A0AAE0CM64</accession>
<feature type="domain" description="DUF1985" evidence="1">
    <location>
        <begin position="52"/>
        <end position="134"/>
    </location>
</feature>
<organism evidence="2 3">
    <name type="scientific">Dipteronia dyeriana</name>
    <dbReference type="NCBI Taxonomy" id="168575"/>
    <lineage>
        <taxon>Eukaryota</taxon>
        <taxon>Viridiplantae</taxon>
        <taxon>Streptophyta</taxon>
        <taxon>Embryophyta</taxon>
        <taxon>Tracheophyta</taxon>
        <taxon>Spermatophyta</taxon>
        <taxon>Magnoliopsida</taxon>
        <taxon>eudicotyledons</taxon>
        <taxon>Gunneridae</taxon>
        <taxon>Pentapetalae</taxon>
        <taxon>rosids</taxon>
        <taxon>malvids</taxon>
        <taxon>Sapindales</taxon>
        <taxon>Sapindaceae</taxon>
        <taxon>Hippocastanoideae</taxon>
        <taxon>Acereae</taxon>
        <taxon>Dipteronia</taxon>
    </lineage>
</organism>
<name>A0AAE0CM64_9ROSI</name>
<keyword evidence="3" id="KW-1185">Reference proteome</keyword>